<dbReference type="InterPro" id="IPR014710">
    <property type="entry name" value="RmlC-like_jellyroll"/>
</dbReference>
<dbReference type="SUPFAM" id="SSF51182">
    <property type="entry name" value="RmlC-like cupins"/>
    <property type="match status" value="1"/>
</dbReference>
<dbReference type="Proteomes" id="UP001183176">
    <property type="component" value="Unassembled WGS sequence"/>
</dbReference>
<keyword evidence="3" id="KW-1185">Reference proteome</keyword>
<evidence type="ECO:0000256" key="1">
    <source>
        <dbReference type="ARBA" id="ARBA00006622"/>
    </source>
</evidence>
<organism evidence="2 3">
    <name type="scientific">Jatrophihabitans lederbergiae</name>
    <dbReference type="NCBI Taxonomy" id="3075547"/>
    <lineage>
        <taxon>Bacteria</taxon>
        <taxon>Bacillati</taxon>
        <taxon>Actinomycetota</taxon>
        <taxon>Actinomycetes</taxon>
        <taxon>Jatrophihabitantales</taxon>
        <taxon>Jatrophihabitantaceae</taxon>
        <taxon>Jatrophihabitans</taxon>
    </lineage>
</organism>
<evidence type="ECO:0000313" key="3">
    <source>
        <dbReference type="Proteomes" id="UP001183176"/>
    </source>
</evidence>
<evidence type="ECO:0008006" key="4">
    <source>
        <dbReference type="Google" id="ProtNLM"/>
    </source>
</evidence>
<name>A0ABU2JFP6_9ACTN</name>
<dbReference type="InterPro" id="IPR011051">
    <property type="entry name" value="RmlC_Cupin_sf"/>
</dbReference>
<dbReference type="Pfam" id="PF05995">
    <property type="entry name" value="CDO_I"/>
    <property type="match status" value="1"/>
</dbReference>
<gene>
    <name evidence="2" type="ORF">RM423_20720</name>
</gene>
<protein>
    <recommendedName>
        <fullName evidence="4">Cysteine dioxygenase</fullName>
    </recommendedName>
</protein>
<accession>A0ABU2JFP6</accession>
<comment type="similarity">
    <text evidence="1">Belongs to the cysteine dioxygenase family.</text>
</comment>
<dbReference type="EMBL" id="JAVREH010000053">
    <property type="protein sequence ID" value="MDT0263801.1"/>
    <property type="molecule type" value="Genomic_DNA"/>
</dbReference>
<dbReference type="Gene3D" id="2.60.120.10">
    <property type="entry name" value="Jelly Rolls"/>
    <property type="match status" value="1"/>
</dbReference>
<comment type="caution">
    <text evidence="2">The sequence shown here is derived from an EMBL/GenBank/DDBJ whole genome shotgun (WGS) entry which is preliminary data.</text>
</comment>
<dbReference type="RefSeq" id="WP_311424945.1">
    <property type="nucleotide sequence ID" value="NZ_JAVREH010000053.1"/>
</dbReference>
<evidence type="ECO:0000313" key="2">
    <source>
        <dbReference type="EMBL" id="MDT0263801.1"/>
    </source>
</evidence>
<dbReference type="InterPro" id="IPR010300">
    <property type="entry name" value="CDO_1"/>
</dbReference>
<reference evidence="3" key="1">
    <citation type="submission" date="2023-07" db="EMBL/GenBank/DDBJ databases">
        <title>30 novel species of actinomycetes from the DSMZ collection.</title>
        <authorList>
            <person name="Nouioui I."/>
        </authorList>
    </citation>
    <scope>NUCLEOTIDE SEQUENCE [LARGE SCALE GENOMIC DNA]</scope>
    <source>
        <strain evidence="3">DSM 44399</strain>
    </source>
</reference>
<proteinExistence type="inferred from homology"/>
<sequence>MTALSDGPHSALGTSELLSLGTSELLGTPPELLDTPPGLPPADLAGLVRRVAADVDRWLSRLPGHNTDLHDHGASAAAFTVVRGSLNEIRVDHSGVRSSHVRRSGSATSLTAGVTGVGAEPAVSIHAYSPPLRAMNYYDPATLRVVRTVQSNAPEEELAR</sequence>